<dbReference type="RefSeq" id="WP_170035055.1">
    <property type="nucleotide sequence ID" value="NZ_JABDTL010000001.1"/>
</dbReference>
<keyword evidence="1" id="KW-0732">Signal</keyword>
<protein>
    <recommendedName>
        <fullName evidence="4">HEAT repeat domain-containing protein</fullName>
    </recommendedName>
</protein>
<evidence type="ECO:0000313" key="3">
    <source>
        <dbReference type="Proteomes" id="UP000582837"/>
    </source>
</evidence>
<dbReference type="Pfam" id="PF13646">
    <property type="entry name" value="HEAT_2"/>
    <property type="match status" value="1"/>
</dbReference>
<evidence type="ECO:0000313" key="2">
    <source>
        <dbReference type="EMBL" id="MBB6073938.1"/>
    </source>
</evidence>
<organism evidence="2 3">
    <name type="scientific">Longimicrobium terrae</name>
    <dbReference type="NCBI Taxonomy" id="1639882"/>
    <lineage>
        <taxon>Bacteria</taxon>
        <taxon>Pseudomonadati</taxon>
        <taxon>Gemmatimonadota</taxon>
        <taxon>Longimicrobiia</taxon>
        <taxon>Longimicrobiales</taxon>
        <taxon>Longimicrobiaceae</taxon>
        <taxon>Longimicrobium</taxon>
    </lineage>
</organism>
<dbReference type="EMBL" id="JACHIA010000033">
    <property type="protein sequence ID" value="MBB6073938.1"/>
    <property type="molecule type" value="Genomic_DNA"/>
</dbReference>
<reference evidence="2 3" key="1">
    <citation type="submission" date="2020-08" db="EMBL/GenBank/DDBJ databases">
        <title>Genomic Encyclopedia of Type Strains, Phase IV (KMG-IV): sequencing the most valuable type-strain genomes for metagenomic binning, comparative biology and taxonomic classification.</title>
        <authorList>
            <person name="Goeker M."/>
        </authorList>
    </citation>
    <scope>NUCLEOTIDE SEQUENCE [LARGE SCALE GENOMIC DNA]</scope>
    <source>
        <strain evidence="2 3">DSM 29007</strain>
    </source>
</reference>
<proteinExistence type="predicted"/>
<gene>
    <name evidence="2" type="ORF">HNQ61_005619</name>
</gene>
<evidence type="ECO:0000256" key="1">
    <source>
        <dbReference type="SAM" id="SignalP"/>
    </source>
</evidence>
<feature type="chain" id="PRO_5032415144" description="HEAT repeat domain-containing protein" evidence="1">
    <location>
        <begin position="31"/>
        <end position="401"/>
    </location>
</feature>
<sequence length="401" mass="42804">MPLTRPTRPLLRAVRAAFAAAGTAALGACAGAGAGGAPAYGPRPLVNDVVRLLDVSEPSPAYYRDRARLEVLGPELDAVLIGLIEDVGADEAVRANAIVLLADRRAPGSMDILRRQLAASASDAVRAAAARGLQNFLPDSSGARNALRAAAGDPAAVVRLVVLQRLDVEDAPLVRAILPREENAQVRTIAQQLLTLLEARGASLAMDERGDLRTTGPVDGPRIVFHATWADSVARLQAGALWVEMPRAQLVPLGQQVEVVAGIVPGFFDPTRSVVVYEADREIHMRDLRTGTTRAMGRGVAPRVVPFTEEFVFVREVLGARTVEGEGRVRIEYEVLRSSFSGEEPRVIGRLMATARTEVRGGASPVRWMVVGEARDGFMLRGPGITPFSLPGTMDQDAGRP</sequence>
<dbReference type="PROSITE" id="PS51257">
    <property type="entry name" value="PROKAR_LIPOPROTEIN"/>
    <property type="match status" value="1"/>
</dbReference>
<name>A0A841H7H4_9BACT</name>
<comment type="caution">
    <text evidence="2">The sequence shown here is derived from an EMBL/GenBank/DDBJ whole genome shotgun (WGS) entry which is preliminary data.</text>
</comment>
<evidence type="ECO:0008006" key="4">
    <source>
        <dbReference type="Google" id="ProtNLM"/>
    </source>
</evidence>
<dbReference type="Proteomes" id="UP000582837">
    <property type="component" value="Unassembled WGS sequence"/>
</dbReference>
<feature type="signal peptide" evidence="1">
    <location>
        <begin position="1"/>
        <end position="30"/>
    </location>
</feature>
<accession>A0A841H7H4</accession>
<dbReference type="SUPFAM" id="SSF48371">
    <property type="entry name" value="ARM repeat"/>
    <property type="match status" value="1"/>
</dbReference>
<keyword evidence="3" id="KW-1185">Reference proteome</keyword>
<dbReference type="AlphaFoldDB" id="A0A841H7H4"/>
<dbReference type="InterPro" id="IPR016024">
    <property type="entry name" value="ARM-type_fold"/>
</dbReference>